<gene>
    <name evidence="1" type="ORF">DXG03_008226</name>
</gene>
<proteinExistence type="predicted"/>
<evidence type="ECO:0000313" key="2">
    <source>
        <dbReference type="Proteomes" id="UP000775547"/>
    </source>
</evidence>
<keyword evidence="2" id="KW-1185">Reference proteome</keyword>
<evidence type="ECO:0008006" key="3">
    <source>
        <dbReference type="Google" id="ProtNLM"/>
    </source>
</evidence>
<dbReference type="EMBL" id="JABCKV010000663">
    <property type="protein sequence ID" value="KAG5640522.1"/>
    <property type="molecule type" value="Genomic_DNA"/>
</dbReference>
<sequence length="243" mass="27826">MATHKDFDAPDADIAFVSSDGVTFKLHKKHLDTTAGAFPPSEFHTTDEVVPLAEPSATLEIVFKFLYPSRYPELEESMPFELFADVAEAAEKYQVFLAIAASKSLMRRVEYTCDRRCLASNNHTHNLLRKTLPSHADKIALHALKHGRKDILDWAAIPLLCYPFEKTIDMLPDHVVRPWAIYYFRCSELRNKIIIDYRSDAAPIKKLRSDLSRVFATDESWNSRAYKEDVKHIGNFSDYLSLT</sequence>
<reference evidence="1" key="1">
    <citation type="submission" date="2020-07" db="EMBL/GenBank/DDBJ databases">
        <authorList>
            <person name="Nieuwenhuis M."/>
            <person name="Van De Peppel L.J.J."/>
        </authorList>
    </citation>
    <scope>NUCLEOTIDE SEQUENCE</scope>
    <source>
        <strain evidence="1">AP01</strain>
        <tissue evidence="1">Mycelium</tissue>
    </source>
</reference>
<reference evidence="1" key="2">
    <citation type="submission" date="2021-10" db="EMBL/GenBank/DDBJ databases">
        <title>Phylogenomics reveals ancestral predisposition of the termite-cultivated fungus Termitomyces towards a domesticated lifestyle.</title>
        <authorList>
            <person name="Auxier B."/>
            <person name="Grum-Grzhimaylo A."/>
            <person name="Cardenas M.E."/>
            <person name="Lodge J.D."/>
            <person name="Laessoe T."/>
            <person name="Pedersen O."/>
            <person name="Smith M.E."/>
            <person name="Kuyper T.W."/>
            <person name="Franco-Molano E.A."/>
            <person name="Baroni T.J."/>
            <person name="Aanen D.K."/>
        </authorList>
    </citation>
    <scope>NUCLEOTIDE SEQUENCE</scope>
    <source>
        <strain evidence="1">AP01</strain>
        <tissue evidence="1">Mycelium</tissue>
    </source>
</reference>
<dbReference type="OrthoDB" id="3184970at2759"/>
<accession>A0A9P7G4B4</accession>
<protein>
    <recommendedName>
        <fullName evidence="3">BTB domain-containing protein</fullName>
    </recommendedName>
</protein>
<evidence type="ECO:0000313" key="1">
    <source>
        <dbReference type="EMBL" id="KAG5640522.1"/>
    </source>
</evidence>
<dbReference type="Proteomes" id="UP000775547">
    <property type="component" value="Unassembled WGS sequence"/>
</dbReference>
<dbReference type="AlphaFoldDB" id="A0A9P7G4B4"/>
<organism evidence="1 2">
    <name type="scientific">Asterophora parasitica</name>
    <dbReference type="NCBI Taxonomy" id="117018"/>
    <lineage>
        <taxon>Eukaryota</taxon>
        <taxon>Fungi</taxon>
        <taxon>Dikarya</taxon>
        <taxon>Basidiomycota</taxon>
        <taxon>Agaricomycotina</taxon>
        <taxon>Agaricomycetes</taxon>
        <taxon>Agaricomycetidae</taxon>
        <taxon>Agaricales</taxon>
        <taxon>Tricholomatineae</taxon>
        <taxon>Lyophyllaceae</taxon>
        <taxon>Asterophora</taxon>
    </lineage>
</organism>
<name>A0A9P7G4B4_9AGAR</name>
<comment type="caution">
    <text evidence="1">The sequence shown here is derived from an EMBL/GenBank/DDBJ whole genome shotgun (WGS) entry which is preliminary data.</text>
</comment>